<evidence type="ECO:0008006" key="4">
    <source>
        <dbReference type="Google" id="ProtNLM"/>
    </source>
</evidence>
<reference evidence="1" key="1">
    <citation type="submission" date="2023-07" db="EMBL/GenBank/DDBJ databases">
        <authorList>
            <person name="Haufschild T."/>
            <person name="Kallscheuer N."/>
            <person name="Hammer J."/>
            <person name="Kohn T."/>
            <person name="Kabuu M."/>
            <person name="Jogler M."/>
            <person name="Wohfarth N."/>
            <person name="Heuer A."/>
            <person name="Rohde M."/>
            <person name="van Teeseling M.C.F."/>
            <person name="Jogler C."/>
        </authorList>
    </citation>
    <scope>NUCLEOTIDE SEQUENCE</scope>
    <source>
        <strain evidence="1">Strain 138</strain>
        <strain evidence="2">Strain 318</strain>
    </source>
</reference>
<name>A0AA49Q5N2_9BACT</name>
<dbReference type="Gene3D" id="1.10.10.1320">
    <property type="entry name" value="Anti-sigma factor, zinc-finger domain"/>
    <property type="match status" value="1"/>
</dbReference>
<dbReference type="AlphaFoldDB" id="A0AA49Q5N2"/>
<accession>A0AA49K1R1</accession>
<evidence type="ECO:0000313" key="3">
    <source>
        <dbReference type="Proteomes" id="UP001229955"/>
    </source>
</evidence>
<dbReference type="RefSeq" id="WP_367886279.1">
    <property type="nucleotide sequence ID" value="NZ_CP130612.1"/>
</dbReference>
<dbReference type="KEGG" id="pspc:Strain318_002742"/>
<evidence type="ECO:0000313" key="1">
    <source>
        <dbReference type="EMBL" id="WKW13423.1"/>
    </source>
</evidence>
<keyword evidence="3" id="KW-1185">Reference proteome</keyword>
<dbReference type="EMBL" id="CP130612">
    <property type="protein sequence ID" value="WKW13423.1"/>
    <property type="molecule type" value="Genomic_DNA"/>
</dbReference>
<evidence type="ECO:0000313" key="2">
    <source>
        <dbReference type="EMBL" id="WKW16330.1"/>
    </source>
</evidence>
<dbReference type="Proteomes" id="UP001229955">
    <property type="component" value="Chromosome"/>
</dbReference>
<protein>
    <recommendedName>
        <fullName evidence="4">Zinc-finger domain-containing protein</fullName>
    </recommendedName>
</protein>
<dbReference type="EMBL" id="CP130613">
    <property type="protein sequence ID" value="WKW16330.1"/>
    <property type="molecule type" value="Genomic_DNA"/>
</dbReference>
<organism evidence="1">
    <name type="scientific">Pseudogemmatithrix spongiicola</name>
    <dbReference type="NCBI Taxonomy" id="3062599"/>
    <lineage>
        <taxon>Bacteria</taxon>
        <taxon>Pseudomonadati</taxon>
        <taxon>Gemmatimonadota</taxon>
        <taxon>Gemmatimonadia</taxon>
        <taxon>Gemmatimonadales</taxon>
        <taxon>Gemmatimonadaceae</taxon>
        <taxon>Pseudogemmatithrix</taxon>
    </lineage>
</organism>
<gene>
    <name evidence="1" type="ORF">Strain138_002742</name>
    <name evidence="2" type="ORF">Strain318_002742</name>
</gene>
<accession>A0AA49Q5N2</accession>
<sequence length="243" mass="26085">MSHLSIDRLAAIADETPTPDEATHLAGCWDCRAEVAAYRRLARMSAMAPVPNEPLTAWSQLGPQLRAAGLIVDAPPAGAGARVQEDPRVIALDRRKPTLQVWAMRIAAGLALTVGGGAVGRMTAPELPGFDPTSIAAAAPVASYRSPDDAVRALTVAQQQYQSAAAFLASQDTTSRFIGLNRETYEARLAALDEIAALTRAALYRAPQDPMLNQYYLTTLGAREATLRELGASMPDTRRLERY</sequence>
<dbReference type="InterPro" id="IPR041916">
    <property type="entry name" value="Anti_sigma_zinc_sf"/>
</dbReference>
<proteinExistence type="predicted"/>